<name>X0ZPB2_9ZZZZ</name>
<organism evidence="1">
    <name type="scientific">marine sediment metagenome</name>
    <dbReference type="NCBI Taxonomy" id="412755"/>
    <lineage>
        <taxon>unclassified sequences</taxon>
        <taxon>metagenomes</taxon>
        <taxon>ecological metagenomes</taxon>
    </lineage>
</organism>
<comment type="caution">
    <text evidence="1">The sequence shown here is derived from an EMBL/GenBank/DDBJ whole genome shotgun (WGS) entry which is preliminary data.</text>
</comment>
<proteinExistence type="predicted"/>
<evidence type="ECO:0000313" key="1">
    <source>
        <dbReference type="EMBL" id="GAG50016.1"/>
    </source>
</evidence>
<sequence length="114" mass="13481">AMCFVRHPLHSFVSFLGFRHPEHAKKFGGINTFGAVEFYAGLWNAMVDDFILSGNVVYRFEYMPDEIIEDWLCDRLKGWTNQLRHYNALHDDKEARLEELVAKNFYSLYDEWGL</sequence>
<evidence type="ECO:0008006" key="2">
    <source>
        <dbReference type="Google" id="ProtNLM"/>
    </source>
</evidence>
<gene>
    <name evidence="1" type="ORF">S01H1_80779</name>
</gene>
<dbReference type="EMBL" id="BARS01054580">
    <property type="protein sequence ID" value="GAG50016.1"/>
    <property type="molecule type" value="Genomic_DNA"/>
</dbReference>
<reference evidence="1" key="1">
    <citation type="journal article" date="2014" name="Front. Microbiol.">
        <title>High frequency of phylogenetically diverse reductive dehalogenase-homologous genes in deep subseafloor sedimentary metagenomes.</title>
        <authorList>
            <person name="Kawai M."/>
            <person name="Futagami T."/>
            <person name="Toyoda A."/>
            <person name="Takaki Y."/>
            <person name="Nishi S."/>
            <person name="Hori S."/>
            <person name="Arai W."/>
            <person name="Tsubouchi T."/>
            <person name="Morono Y."/>
            <person name="Uchiyama I."/>
            <person name="Ito T."/>
            <person name="Fujiyama A."/>
            <person name="Inagaki F."/>
            <person name="Takami H."/>
        </authorList>
    </citation>
    <scope>NUCLEOTIDE SEQUENCE</scope>
    <source>
        <strain evidence="1">Expedition CK06-06</strain>
    </source>
</reference>
<accession>X0ZPB2</accession>
<protein>
    <recommendedName>
        <fullName evidence="2">Sulfotransferase domain-containing protein</fullName>
    </recommendedName>
</protein>
<feature type="non-terminal residue" evidence="1">
    <location>
        <position position="1"/>
    </location>
</feature>
<dbReference type="AlphaFoldDB" id="X0ZPB2"/>